<dbReference type="InterPro" id="IPR016139">
    <property type="entry name" value="Ribosome_inactivat_prot_sub2"/>
</dbReference>
<dbReference type="InterPro" id="IPR017988">
    <property type="entry name" value="Ribosome_inactivat_prot_CS"/>
</dbReference>
<feature type="transmembrane region" description="Helical" evidence="7">
    <location>
        <begin position="7"/>
        <end position="27"/>
    </location>
</feature>
<keyword evidence="5 6" id="KW-0652">Protein synthesis inhibitor</keyword>
<dbReference type="PROSITE" id="PS00275">
    <property type="entry name" value="SHIGA_RICIN"/>
    <property type="match status" value="1"/>
</dbReference>
<evidence type="ECO:0000256" key="1">
    <source>
        <dbReference type="ARBA" id="ARBA00000237"/>
    </source>
</evidence>
<evidence type="ECO:0000256" key="2">
    <source>
        <dbReference type="ARBA" id="ARBA00022656"/>
    </source>
</evidence>
<gene>
    <name evidence="9" type="ORF">JCGZ_10886</name>
</gene>
<protein>
    <recommendedName>
        <fullName evidence="6">rRNA N-glycosylase</fullName>
        <ecNumber evidence="6">3.2.2.22</ecNumber>
    </recommendedName>
</protein>
<dbReference type="InterPro" id="IPR036041">
    <property type="entry name" value="Ribosome-inact_prot_sf"/>
</dbReference>
<dbReference type="KEGG" id="jcu:105637076"/>
<sequence>MEGKMKVWVVVATWLSWTVIFGLARFICPLAIHNHTVDAIPSVSFTISRIPDDDKTGYKQLMVDLRNKLASGTTSNGVPVLRTTASKEAKYLLVNIINTGNKEITLGLNVINAYVLAYKVGDNSYFFNDPTELKDAQTYLFKDTKQNTIKMTGSYDSLKAQGGDRETMDIGIGQLDSHIYTLHKSTALKDIAKPLVCIIQMVSEAARFKYIEKKIIDEVEGGFTPKLDVISRENNWGGLSEGIENADKNGKFKTTVRLQNEDSSAKVISKVDEIIVEMGVLLYVKKKSYIPSFEQTIFGIGNLILNQINLLPRL</sequence>
<keyword evidence="2 6" id="KW-0800">Toxin</keyword>
<evidence type="ECO:0000313" key="10">
    <source>
        <dbReference type="Proteomes" id="UP000027138"/>
    </source>
</evidence>
<evidence type="ECO:0000256" key="7">
    <source>
        <dbReference type="SAM" id="Phobius"/>
    </source>
</evidence>
<dbReference type="InterPro" id="IPR016138">
    <property type="entry name" value="Ribosome_inactivat_prot_sub1"/>
</dbReference>
<dbReference type="PRINTS" id="PR00396">
    <property type="entry name" value="SHIGARICIN"/>
</dbReference>
<keyword evidence="3 6" id="KW-0378">Hydrolase</keyword>
<dbReference type="InterPro" id="IPR001574">
    <property type="entry name" value="Ribosome_inactivat_prot"/>
</dbReference>
<dbReference type="GO" id="GO:0006952">
    <property type="term" value="P:defense response"/>
    <property type="evidence" value="ECO:0007669"/>
    <property type="project" value="UniProtKB-KW"/>
</dbReference>
<comment type="catalytic activity">
    <reaction evidence="1 6">
        <text>Endohydrolysis of the N-glycosidic bond at one specific adenosine on the 28S rRNA.</text>
        <dbReference type="EC" id="3.2.2.22"/>
    </reaction>
</comment>
<evidence type="ECO:0000256" key="6">
    <source>
        <dbReference type="RuleBase" id="RU004915"/>
    </source>
</evidence>
<dbReference type="GO" id="GO:0030598">
    <property type="term" value="F:rRNA N-glycosylase activity"/>
    <property type="evidence" value="ECO:0007669"/>
    <property type="project" value="UniProtKB-EC"/>
</dbReference>
<reference evidence="8" key="1">
    <citation type="submission" date="2012-03" db="EMBL/GenBank/DDBJ databases">
        <title>Genome-wide identification and expression analysis of RIPs family in Jatropha curcas L.</title>
        <authorList>
            <person name="Zhang S."/>
            <person name="Wu P.Z."/>
            <person name="Chen Y.P."/>
            <person name="Li M.R."/>
            <person name="Jiang H.W."/>
            <person name="Wu G.J."/>
        </authorList>
    </citation>
    <scope>NUCLEOTIDE SEQUENCE</scope>
    <source>
        <strain evidence="8">29637</strain>
    </source>
</reference>
<keyword evidence="7" id="KW-0812">Transmembrane</keyword>
<dbReference type="EC" id="3.2.2.22" evidence="6"/>
<dbReference type="PANTHER" id="PTHR33453">
    <property type="match status" value="1"/>
</dbReference>
<dbReference type="PANTHER" id="PTHR33453:SF34">
    <property type="entry name" value="RIBOSOME-INACTIVATING PROTEIN"/>
    <property type="match status" value="1"/>
</dbReference>
<accession>I3V675</accession>
<dbReference type="EMBL" id="JQ738125">
    <property type="protein sequence ID" value="AFK73428.1"/>
    <property type="molecule type" value="mRNA"/>
</dbReference>
<evidence type="ECO:0000313" key="8">
    <source>
        <dbReference type="EMBL" id="AFK73428.1"/>
    </source>
</evidence>
<dbReference type="GO" id="GO:0017148">
    <property type="term" value="P:negative regulation of translation"/>
    <property type="evidence" value="ECO:0007669"/>
    <property type="project" value="UniProtKB-KW"/>
</dbReference>
<dbReference type="SUPFAM" id="SSF56371">
    <property type="entry name" value="Ribosome inactivating proteins (RIP)"/>
    <property type="match status" value="1"/>
</dbReference>
<keyword evidence="10" id="KW-1185">Reference proteome</keyword>
<dbReference type="AlphaFoldDB" id="I3V675"/>
<dbReference type="InterPro" id="IPR017989">
    <property type="entry name" value="Ribosome_inactivat_1/2"/>
</dbReference>
<evidence type="ECO:0000313" key="9">
    <source>
        <dbReference type="EMBL" id="KDP34681.1"/>
    </source>
</evidence>
<dbReference type="Gene3D" id="3.40.420.10">
    <property type="entry name" value="Ricin (A subunit), domain 1"/>
    <property type="match status" value="1"/>
</dbReference>
<dbReference type="SMR" id="I3V675"/>
<comment type="similarity">
    <text evidence="6">Belongs to the ribosome-inactivating protein family.</text>
</comment>
<organism evidence="8">
    <name type="scientific">Jatropha curcas</name>
    <name type="common">Barbados nut</name>
    <dbReference type="NCBI Taxonomy" id="180498"/>
    <lineage>
        <taxon>Eukaryota</taxon>
        <taxon>Viridiplantae</taxon>
        <taxon>Streptophyta</taxon>
        <taxon>Embryophyta</taxon>
        <taxon>Tracheophyta</taxon>
        <taxon>Spermatophyta</taxon>
        <taxon>Magnoliopsida</taxon>
        <taxon>eudicotyledons</taxon>
        <taxon>Gunneridae</taxon>
        <taxon>Pentapetalae</taxon>
        <taxon>rosids</taxon>
        <taxon>fabids</taxon>
        <taxon>Malpighiales</taxon>
        <taxon>Euphorbiaceae</taxon>
        <taxon>Crotonoideae</taxon>
        <taxon>Jatropheae</taxon>
        <taxon>Jatropha</taxon>
    </lineage>
</organism>
<reference evidence="9 10" key="2">
    <citation type="journal article" date="2014" name="PLoS ONE">
        <title>Global Analysis of Gene Expression Profiles in Physic Nut (Jatropha curcas L.) Seedlings Exposed to Salt Stress.</title>
        <authorList>
            <person name="Zhang L."/>
            <person name="Zhang C."/>
            <person name="Wu P."/>
            <person name="Chen Y."/>
            <person name="Li M."/>
            <person name="Jiang H."/>
            <person name="Wu G."/>
        </authorList>
    </citation>
    <scope>NUCLEOTIDE SEQUENCE [LARGE SCALE GENOMIC DNA]</scope>
    <source>
        <strain evidence="10">cv. GZQX0401</strain>
        <tissue evidence="9">Young leaves</tissue>
    </source>
</reference>
<keyword evidence="7" id="KW-1133">Transmembrane helix</keyword>
<name>I3V675_JATCU</name>
<dbReference type="Pfam" id="PF00161">
    <property type="entry name" value="RIP"/>
    <property type="match status" value="1"/>
</dbReference>
<dbReference type="EMBL" id="KK914513">
    <property type="protein sequence ID" value="KDP34681.1"/>
    <property type="molecule type" value="Genomic_DNA"/>
</dbReference>
<dbReference type="OrthoDB" id="1704365at2759"/>
<dbReference type="GO" id="GO:0090729">
    <property type="term" value="F:toxin activity"/>
    <property type="evidence" value="ECO:0007669"/>
    <property type="project" value="UniProtKB-KW"/>
</dbReference>
<evidence type="ECO:0000256" key="3">
    <source>
        <dbReference type="ARBA" id="ARBA00022801"/>
    </source>
</evidence>
<dbReference type="Gene3D" id="4.10.470.10">
    <property type="entry name" value="Ricin (A Subunit), domain 2"/>
    <property type="match status" value="1"/>
</dbReference>
<evidence type="ECO:0000256" key="4">
    <source>
        <dbReference type="ARBA" id="ARBA00022821"/>
    </source>
</evidence>
<keyword evidence="4 6" id="KW-0611">Plant defense</keyword>
<evidence type="ECO:0000256" key="5">
    <source>
        <dbReference type="ARBA" id="ARBA00023193"/>
    </source>
</evidence>
<keyword evidence="7" id="KW-0472">Membrane</keyword>
<dbReference type="Proteomes" id="UP000027138">
    <property type="component" value="Unassembled WGS sequence"/>
</dbReference>
<proteinExistence type="evidence at transcript level"/>